<dbReference type="PANTHER" id="PTHR35910">
    <property type="entry name" value="2EXR DOMAIN-CONTAINING PROTEIN"/>
    <property type="match status" value="1"/>
</dbReference>
<dbReference type="EMBL" id="KV875097">
    <property type="protein sequence ID" value="OIW30034.1"/>
    <property type="molecule type" value="Genomic_DNA"/>
</dbReference>
<dbReference type="PANTHER" id="PTHR35910:SF6">
    <property type="entry name" value="2EXR DOMAIN-CONTAINING PROTEIN"/>
    <property type="match status" value="1"/>
</dbReference>
<organism evidence="2 3">
    <name type="scientific">Coniochaeta ligniaria NRRL 30616</name>
    <dbReference type="NCBI Taxonomy" id="1408157"/>
    <lineage>
        <taxon>Eukaryota</taxon>
        <taxon>Fungi</taxon>
        <taxon>Dikarya</taxon>
        <taxon>Ascomycota</taxon>
        <taxon>Pezizomycotina</taxon>
        <taxon>Sordariomycetes</taxon>
        <taxon>Sordariomycetidae</taxon>
        <taxon>Coniochaetales</taxon>
        <taxon>Coniochaetaceae</taxon>
        <taxon>Coniochaeta</taxon>
    </lineage>
</organism>
<evidence type="ECO:0000313" key="2">
    <source>
        <dbReference type="EMBL" id="OIW30034.1"/>
    </source>
</evidence>
<reference evidence="2 3" key="1">
    <citation type="submission" date="2016-10" db="EMBL/GenBank/DDBJ databases">
        <title>Draft genome sequence of Coniochaeta ligniaria NRRL30616, a lignocellulolytic fungus for bioabatement of inhibitors in plant biomass hydrolysates.</title>
        <authorList>
            <consortium name="DOE Joint Genome Institute"/>
            <person name="Jimenez D.J."/>
            <person name="Hector R.E."/>
            <person name="Riley R."/>
            <person name="Sun H."/>
            <person name="Grigoriev I.V."/>
            <person name="Van Elsas J.D."/>
            <person name="Nichols N.N."/>
        </authorList>
    </citation>
    <scope>NUCLEOTIDE SEQUENCE [LARGE SCALE GENOMIC DNA]</scope>
    <source>
        <strain evidence="2 3">NRRL 30616</strain>
    </source>
</reference>
<protein>
    <recommendedName>
        <fullName evidence="1">2EXR domain-containing protein</fullName>
    </recommendedName>
</protein>
<sequence length="211" mass="23876">MDDPAVFQLKGSTTHGATFERFPLLPAELRLHIWSMALQRQRLIRLNVVARIPSPAAAAQGYSVYADGCKLYSKLMRVNCESRQAALAFYRIPLPCTFSMVPRSRASRARPPTETLYLNPDFDCLEINATDPIQETFVKFLRDLKTVYDPLHVGLLNLAVGMYTLCLWDTRRRPEPIEIDDDDRVAFTATLAQLREVFFVLAPPAGVRTSD</sequence>
<dbReference type="InParanoid" id="A0A1J7JQK8"/>
<keyword evidence="3" id="KW-1185">Reference proteome</keyword>
<dbReference type="AlphaFoldDB" id="A0A1J7JQK8"/>
<dbReference type="STRING" id="1408157.A0A1J7JQK8"/>
<evidence type="ECO:0000259" key="1">
    <source>
        <dbReference type="Pfam" id="PF20150"/>
    </source>
</evidence>
<gene>
    <name evidence="2" type="ORF">CONLIGDRAFT_680825</name>
</gene>
<dbReference type="OrthoDB" id="3469466at2759"/>
<evidence type="ECO:0000313" key="3">
    <source>
        <dbReference type="Proteomes" id="UP000182658"/>
    </source>
</evidence>
<feature type="domain" description="2EXR" evidence="1">
    <location>
        <begin position="19"/>
        <end position="125"/>
    </location>
</feature>
<name>A0A1J7JQK8_9PEZI</name>
<accession>A0A1J7JQK8</accession>
<dbReference type="Pfam" id="PF20150">
    <property type="entry name" value="2EXR"/>
    <property type="match status" value="1"/>
</dbReference>
<proteinExistence type="predicted"/>
<dbReference type="Proteomes" id="UP000182658">
    <property type="component" value="Unassembled WGS sequence"/>
</dbReference>
<dbReference type="InterPro" id="IPR045518">
    <property type="entry name" value="2EXR"/>
</dbReference>